<feature type="compositionally biased region" description="Acidic residues" evidence="1">
    <location>
        <begin position="342"/>
        <end position="355"/>
    </location>
</feature>
<dbReference type="Proteomes" id="UP000799438">
    <property type="component" value="Unassembled WGS sequence"/>
</dbReference>
<name>A0A6A6BG29_9PEZI</name>
<evidence type="ECO:0000313" key="3">
    <source>
        <dbReference type="Proteomes" id="UP000799438"/>
    </source>
</evidence>
<protein>
    <submittedName>
        <fullName evidence="2">Uncharacterized protein</fullName>
    </submittedName>
</protein>
<dbReference type="AlphaFoldDB" id="A0A6A6BG29"/>
<proteinExistence type="predicted"/>
<dbReference type="EMBL" id="ML995487">
    <property type="protein sequence ID" value="KAF2141461.1"/>
    <property type="molecule type" value="Genomic_DNA"/>
</dbReference>
<dbReference type="GeneID" id="54303752"/>
<keyword evidence="3" id="KW-1185">Reference proteome</keyword>
<sequence length="376" mass="43140">MLGCLRMSISQSIAEFQKLGHALYSKKRSRTGLHSKYDTLYSKVLMQEVIRKHCKRHKGNCAGMTTSGSDSKRNPGTCKSLSPPLLDCDYGYTDPHNTNWQRGLNSTLQTCLPAKGDVSIEGKKPTSIVSLGIGSTDQDFKFELSWPGPFNERSKLLNKFIKHSSARHFLIDPNEAEEGSRRLSELADGTHTWFKRFSVDKGMERIKIDEWENGSLTDIETGEQKEIPGGKTLQKIQDAVQTYLTREYDPAIDDYAAPKVMLNQLAEYLVRKRRAREQLSTTSDELKERYDRFMGKYLTGEFIDQPDCVVSWPKTTSTKVIFRQRWGGESMKNFTEGREDLAESEEDIAESDQEDAENRGKLRRMRAKWREYFVKE</sequence>
<gene>
    <name evidence="2" type="ORF">K452DRAFT_359205</name>
</gene>
<evidence type="ECO:0000313" key="2">
    <source>
        <dbReference type="EMBL" id="KAF2141461.1"/>
    </source>
</evidence>
<dbReference type="RefSeq" id="XP_033397174.1">
    <property type="nucleotide sequence ID" value="XM_033546246.1"/>
</dbReference>
<accession>A0A6A6BG29</accession>
<dbReference type="OrthoDB" id="626167at2759"/>
<feature type="region of interest" description="Disordered" evidence="1">
    <location>
        <begin position="336"/>
        <end position="360"/>
    </location>
</feature>
<evidence type="ECO:0000256" key="1">
    <source>
        <dbReference type="SAM" id="MobiDB-lite"/>
    </source>
</evidence>
<organism evidence="2 3">
    <name type="scientific">Aplosporella prunicola CBS 121167</name>
    <dbReference type="NCBI Taxonomy" id="1176127"/>
    <lineage>
        <taxon>Eukaryota</taxon>
        <taxon>Fungi</taxon>
        <taxon>Dikarya</taxon>
        <taxon>Ascomycota</taxon>
        <taxon>Pezizomycotina</taxon>
        <taxon>Dothideomycetes</taxon>
        <taxon>Dothideomycetes incertae sedis</taxon>
        <taxon>Botryosphaeriales</taxon>
        <taxon>Aplosporellaceae</taxon>
        <taxon>Aplosporella</taxon>
    </lineage>
</organism>
<reference evidence="2" key="1">
    <citation type="journal article" date="2020" name="Stud. Mycol.">
        <title>101 Dothideomycetes genomes: a test case for predicting lifestyles and emergence of pathogens.</title>
        <authorList>
            <person name="Haridas S."/>
            <person name="Albert R."/>
            <person name="Binder M."/>
            <person name="Bloem J."/>
            <person name="Labutti K."/>
            <person name="Salamov A."/>
            <person name="Andreopoulos B."/>
            <person name="Baker S."/>
            <person name="Barry K."/>
            <person name="Bills G."/>
            <person name="Bluhm B."/>
            <person name="Cannon C."/>
            <person name="Castanera R."/>
            <person name="Culley D."/>
            <person name="Daum C."/>
            <person name="Ezra D."/>
            <person name="Gonzalez J."/>
            <person name="Henrissat B."/>
            <person name="Kuo A."/>
            <person name="Liang C."/>
            <person name="Lipzen A."/>
            <person name="Lutzoni F."/>
            <person name="Magnuson J."/>
            <person name="Mondo S."/>
            <person name="Nolan M."/>
            <person name="Ohm R."/>
            <person name="Pangilinan J."/>
            <person name="Park H.-J."/>
            <person name="Ramirez L."/>
            <person name="Alfaro M."/>
            <person name="Sun H."/>
            <person name="Tritt A."/>
            <person name="Yoshinaga Y."/>
            <person name="Zwiers L.-H."/>
            <person name="Turgeon B."/>
            <person name="Goodwin S."/>
            <person name="Spatafora J."/>
            <person name="Crous P."/>
            <person name="Grigoriev I."/>
        </authorList>
    </citation>
    <scope>NUCLEOTIDE SEQUENCE</scope>
    <source>
        <strain evidence="2">CBS 121167</strain>
    </source>
</reference>